<dbReference type="EMBL" id="SOEG01000007">
    <property type="protein sequence ID" value="TDX52319.1"/>
    <property type="molecule type" value="Genomic_DNA"/>
</dbReference>
<organism evidence="1 2">
    <name type="scientific">Orenia marismortui</name>
    <dbReference type="NCBI Taxonomy" id="46469"/>
    <lineage>
        <taxon>Bacteria</taxon>
        <taxon>Bacillati</taxon>
        <taxon>Bacillota</taxon>
        <taxon>Clostridia</taxon>
        <taxon>Halanaerobiales</taxon>
        <taxon>Halobacteroidaceae</taxon>
        <taxon>Orenia</taxon>
    </lineage>
</organism>
<evidence type="ECO:0000313" key="1">
    <source>
        <dbReference type="EMBL" id="TDX52319.1"/>
    </source>
</evidence>
<sequence>MPTKECLLENKTCNNCGECLICDLDRSKNCNNCMECIDTNIDFNAIGIDDVVYDEE</sequence>
<name>A0A4R8H589_9FIRM</name>
<accession>A0A4R8H589</accession>
<proteinExistence type="predicted"/>
<dbReference type="RefSeq" id="WP_166667904.1">
    <property type="nucleotide sequence ID" value="NZ_SOEG01000007.1"/>
</dbReference>
<keyword evidence="2" id="KW-1185">Reference proteome</keyword>
<dbReference type="AlphaFoldDB" id="A0A4R8H589"/>
<gene>
    <name evidence="1" type="ORF">C7959_10726</name>
</gene>
<protein>
    <submittedName>
        <fullName evidence="1">Uncharacterized protein</fullName>
    </submittedName>
</protein>
<dbReference type="Proteomes" id="UP000295832">
    <property type="component" value="Unassembled WGS sequence"/>
</dbReference>
<comment type="caution">
    <text evidence="1">The sequence shown here is derived from an EMBL/GenBank/DDBJ whole genome shotgun (WGS) entry which is preliminary data.</text>
</comment>
<evidence type="ECO:0000313" key="2">
    <source>
        <dbReference type="Proteomes" id="UP000295832"/>
    </source>
</evidence>
<reference evidence="1 2" key="1">
    <citation type="submission" date="2019-03" db="EMBL/GenBank/DDBJ databases">
        <title>Subsurface microbial communities from deep shales in Ohio and West Virginia, USA.</title>
        <authorList>
            <person name="Wrighton K."/>
        </authorList>
    </citation>
    <scope>NUCLEOTIDE SEQUENCE [LARGE SCALE GENOMIC DNA]</scope>
    <source>
        <strain evidence="1 2">MSL 6dP</strain>
    </source>
</reference>